<evidence type="ECO:0000313" key="1">
    <source>
        <dbReference type="EMBL" id="RSU09500.1"/>
    </source>
</evidence>
<comment type="caution">
    <text evidence="1">The sequence shown here is derived from an EMBL/GenBank/DDBJ whole genome shotgun (WGS) entry which is preliminary data.</text>
</comment>
<dbReference type="AlphaFoldDB" id="A0A430AMW6"/>
<name>A0A430AMW6_9ENTE</name>
<keyword evidence="2" id="KW-1185">Reference proteome</keyword>
<dbReference type="RefSeq" id="WP_126814778.1">
    <property type="nucleotide sequence ID" value="NZ_NGKC01000018.1"/>
</dbReference>
<evidence type="ECO:0000313" key="2">
    <source>
        <dbReference type="Proteomes" id="UP000286773"/>
    </source>
</evidence>
<accession>A0A430AMW6</accession>
<reference evidence="1 2" key="1">
    <citation type="submission" date="2017-05" db="EMBL/GenBank/DDBJ databases">
        <title>Vagococcus spp. assemblies.</title>
        <authorList>
            <person name="Gulvik C.A."/>
        </authorList>
    </citation>
    <scope>NUCLEOTIDE SEQUENCE [LARGE SCALE GENOMIC DNA]</scope>
    <source>
        <strain evidence="1 2">LMG 24798</strain>
    </source>
</reference>
<organism evidence="1 2">
    <name type="scientific">Vagococcus acidifermentans</name>
    <dbReference type="NCBI Taxonomy" id="564710"/>
    <lineage>
        <taxon>Bacteria</taxon>
        <taxon>Bacillati</taxon>
        <taxon>Bacillota</taxon>
        <taxon>Bacilli</taxon>
        <taxon>Lactobacillales</taxon>
        <taxon>Enterococcaceae</taxon>
        <taxon>Vagococcus</taxon>
    </lineage>
</organism>
<gene>
    <name evidence="1" type="ORF">CBF27_12375</name>
</gene>
<protein>
    <submittedName>
        <fullName evidence="1">Uncharacterized protein</fullName>
    </submittedName>
</protein>
<dbReference type="EMBL" id="NGKC01000018">
    <property type="protein sequence ID" value="RSU09500.1"/>
    <property type="molecule type" value="Genomic_DNA"/>
</dbReference>
<sequence length="101" mass="11573">MIKFDHCLTLLQDIISKFSSKKISLYDDLVVVRKSISGSKVIVDFIYESEDIVPTKGTDDLFFEKMRVLDIIMELNHCVDIMIEALADLDKCEQAQQQVDS</sequence>
<proteinExistence type="predicted"/>
<dbReference type="Proteomes" id="UP000286773">
    <property type="component" value="Unassembled WGS sequence"/>
</dbReference>